<dbReference type="RefSeq" id="WP_168489134.1">
    <property type="nucleotide sequence ID" value="NZ_JAAZSQ010000031.1"/>
</dbReference>
<reference evidence="2 3" key="1">
    <citation type="submission" date="2020-04" db="EMBL/GenBank/DDBJ databases">
        <title>Arthrobacter sp. nov.</title>
        <authorList>
            <person name="Liu S."/>
        </authorList>
    </citation>
    <scope>NUCLEOTIDE SEQUENCE [LARGE SCALE GENOMIC DNA]</scope>
    <source>
        <strain evidence="2 3">E918</strain>
    </source>
</reference>
<name>A0A7X6K7P4_9MICC</name>
<keyword evidence="3" id="KW-1185">Reference proteome</keyword>
<sequence length="97" mass="9470">MDSSTEPGGTPRVHQDAPAEGSATGGQPEDKGTHPQAPAEGSEAPGEGSSAVDQTAARGRPLGGQEPDPVVRPQGQTAGKPGEAPPADTDEIPPGGA</sequence>
<dbReference type="AlphaFoldDB" id="A0A7X6K7P4"/>
<dbReference type="Proteomes" id="UP000544090">
    <property type="component" value="Unassembled WGS sequence"/>
</dbReference>
<proteinExistence type="predicted"/>
<evidence type="ECO:0000256" key="1">
    <source>
        <dbReference type="SAM" id="MobiDB-lite"/>
    </source>
</evidence>
<evidence type="ECO:0000313" key="3">
    <source>
        <dbReference type="Proteomes" id="UP000544090"/>
    </source>
</evidence>
<organism evidence="2 3">
    <name type="scientific">Arthrobacter mobilis</name>
    <dbReference type="NCBI Taxonomy" id="2724944"/>
    <lineage>
        <taxon>Bacteria</taxon>
        <taxon>Bacillati</taxon>
        <taxon>Actinomycetota</taxon>
        <taxon>Actinomycetes</taxon>
        <taxon>Micrococcales</taxon>
        <taxon>Micrococcaceae</taxon>
        <taxon>Arthrobacter</taxon>
    </lineage>
</organism>
<protein>
    <submittedName>
        <fullName evidence="2">Uncharacterized protein</fullName>
    </submittedName>
</protein>
<gene>
    <name evidence="2" type="ORF">HGG74_19730</name>
</gene>
<dbReference type="EMBL" id="JAAZSQ010000031">
    <property type="protein sequence ID" value="NKX56708.1"/>
    <property type="molecule type" value="Genomic_DNA"/>
</dbReference>
<comment type="caution">
    <text evidence="2">The sequence shown here is derived from an EMBL/GenBank/DDBJ whole genome shotgun (WGS) entry which is preliminary data.</text>
</comment>
<accession>A0A7X6K7P4</accession>
<evidence type="ECO:0000313" key="2">
    <source>
        <dbReference type="EMBL" id="NKX56708.1"/>
    </source>
</evidence>
<feature type="region of interest" description="Disordered" evidence="1">
    <location>
        <begin position="1"/>
        <end position="97"/>
    </location>
</feature>